<proteinExistence type="predicted"/>
<feature type="signal peptide" evidence="1">
    <location>
        <begin position="1"/>
        <end position="22"/>
    </location>
</feature>
<name>A0AA88X7X6_9ASTE</name>
<dbReference type="Proteomes" id="UP001188597">
    <property type="component" value="Unassembled WGS sequence"/>
</dbReference>
<comment type="caution">
    <text evidence="2">The sequence shown here is derived from an EMBL/GenBank/DDBJ whole genome shotgun (WGS) entry which is preliminary data.</text>
</comment>
<evidence type="ECO:0000313" key="3">
    <source>
        <dbReference type="Proteomes" id="UP001188597"/>
    </source>
</evidence>
<dbReference type="AlphaFoldDB" id="A0AA88X7X6"/>
<accession>A0AA88X7X6</accession>
<reference evidence="2" key="1">
    <citation type="submission" date="2022-12" db="EMBL/GenBank/DDBJ databases">
        <title>Draft genome assemblies for two species of Escallonia (Escalloniales).</title>
        <authorList>
            <person name="Chanderbali A."/>
            <person name="Dervinis C."/>
            <person name="Anghel I."/>
            <person name="Soltis D."/>
            <person name="Soltis P."/>
            <person name="Zapata F."/>
        </authorList>
    </citation>
    <scope>NUCLEOTIDE SEQUENCE</scope>
    <source>
        <strain evidence="2">UCBG64.0493</strain>
        <tissue evidence="2">Leaf</tissue>
    </source>
</reference>
<dbReference type="EMBL" id="JAVXUP010000223">
    <property type="protein sequence ID" value="KAK3033770.1"/>
    <property type="molecule type" value="Genomic_DNA"/>
</dbReference>
<sequence>MASKAIAAVFLLNAIFFNCVTSTKVVCPQSGDSAPKEQAKYPKNTLRLGACGPTHLEAALCLCAAIKANELDVIKLEVIVKAF</sequence>
<keyword evidence="1" id="KW-0732">Signal</keyword>
<organism evidence="2 3">
    <name type="scientific">Escallonia herrerae</name>
    <dbReference type="NCBI Taxonomy" id="1293975"/>
    <lineage>
        <taxon>Eukaryota</taxon>
        <taxon>Viridiplantae</taxon>
        <taxon>Streptophyta</taxon>
        <taxon>Embryophyta</taxon>
        <taxon>Tracheophyta</taxon>
        <taxon>Spermatophyta</taxon>
        <taxon>Magnoliopsida</taxon>
        <taxon>eudicotyledons</taxon>
        <taxon>Gunneridae</taxon>
        <taxon>Pentapetalae</taxon>
        <taxon>asterids</taxon>
        <taxon>campanulids</taxon>
        <taxon>Escalloniales</taxon>
        <taxon>Escalloniaceae</taxon>
        <taxon>Escallonia</taxon>
    </lineage>
</organism>
<evidence type="ECO:0000313" key="2">
    <source>
        <dbReference type="EMBL" id="KAK3033770.1"/>
    </source>
</evidence>
<evidence type="ECO:0000256" key="1">
    <source>
        <dbReference type="SAM" id="SignalP"/>
    </source>
</evidence>
<gene>
    <name evidence="2" type="ORF">RJ639_034212</name>
</gene>
<feature type="chain" id="PRO_5041711081" evidence="1">
    <location>
        <begin position="23"/>
        <end position="83"/>
    </location>
</feature>
<protein>
    <submittedName>
        <fullName evidence="2">Uncharacterized protein</fullName>
    </submittedName>
</protein>
<keyword evidence="3" id="KW-1185">Reference proteome</keyword>